<sequence>MALTIASATQMERQLWILLMPMPAQYSQESIRRRSCWRLRVPAARTAC</sequence>
<dbReference type="EMBL" id="VSRR010069198">
    <property type="protein sequence ID" value="MPC85683.1"/>
    <property type="molecule type" value="Genomic_DNA"/>
</dbReference>
<organism evidence="1 2">
    <name type="scientific">Portunus trituberculatus</name>
    <name type="common">Swimming crab</name>
    <name type="synonym">Neptunus trituberculatus</name>
    <dbReference type="NCBI Taxonomy" id="210409"/>
    <lineage>
        <taxon>Eukaryota</taxon>
        <taxon>Metazoa</taxon>
        <taxon>Ecdysozoa</taxon>
        <taxon>Arthropoda</taxon>
        <taxon>Crustacea</taxon>
        <taxon>Multicrustacea</taxon>
        <taxon>Malacostraca</taxon>
        <taxon>Eumalacostraca</taxon>
        <taxon>Eucarida</taxon>
        <taxon>Decapoda</taxon>
        <taxon>Pleocyemata</taxon>
        <taxon>Brachyura</taxon>
        <taxon>Eubrachyura</taxon>
        <taxon>Portunoidea</taxon>
        <taxon>Portunidae</taxon>
        <taxon>Portuninae</taxon>
        <taxon>Portunus</taxon>
    </lineage>
</organism>
<protein>
    <submittedName>
        <fullName evidence="1">Uncharacterized protein</fullName>
    </submittedName>
</protein>
<dbReference type="Proteomes" id="UP000324222">
    <property type="component" value="Unassembled WGS sequence"/>
</dbReference>
<accession>A0A5B7ITJ7</accession>
<dbReference type="AlphaFoldDB" id="A0A5B7ITJ7"/>
<evidence type="ECO:0000313" key="2">
    <source>
        <dbReference type="Proteomes" id="UP000324222"/>
    </source>
</evidence>
<name>A0A5B7ITJ7_PORTR</name>
<proteinExistence type="predicted"/>
<keyword evidence="2" id="KW-1185">Reference proteome</keyword>
<reference evidence="1 2" key="1">
    <citation type="submission" date="2019-05" db="EMBL/GenBank/DDBJ databases">
        <title>Another draft genome of Portunus trituberculatus and its Hox gene families provides insights of decapod evolution.</title>
        <authorList>
            <person name="Jeong J.-H."/>
            <person name="Song I."/>
            <person name="Kim S."/>
            <person name="Choi T."/>
            <person name="Kim D."/>
            <person name="Ryu S."/>
            <person name="Kim W."/>
        </authorList>
    </citation>
    <scope>NUCLEOTIDE SEQUENCE [LARGE SCALE GENOMIC DNA]</scope>
    <source>
        <tissue evidence="1">Muscle</tissue>
    </source>
</reference>
<evidence type="ECO:0000313" key="1">
    <source>
        <dbReference type="EMBL" id="MPC85683.1"/>
    </source>
</evidence>
<gene>
    <name evidence="1" type="ORF">E2C01_080467</name>
</gene>
<comment type="caution">
    <text evidence="1">The sequence shown here is derived from an EMBL/GenBank/DDBJ whole genome shotgun (WGS) entry which is preliminary data.</text>
</comment>